<proteinExistence type="predicted"/>
<gene>
    <name evidence="2" type="ORF">SAMN04488008_10764</name>
</gene>
<dbReference type="OrthoDB" id="3216107at2"/>
<dbReference type="STRING" id="228957.SAMN04488008_10764"/>
<protein>
    <submittedName>
        <fullName evidence="2">N-acetylglutamate synthase, GNAT family</fullName>
    </submittedName>
</protein>
<reference evidence="3" key="1">
    <citation type="submission" date="2016-10" db="EMBL/GenBank/DDBJ databases">
        <authorList>
            <person name="Varghese N."/>
            <person name="Submissions S."/>
        </authorList>
    </citation>
    <scope>NUCLEOTIDE SEQUENCE [LARGE SCALE GENOMIC DNA]</scope>
    <source>
        <strain evidence="3">DSM 16471</strain>
    </source>
</reference>
<dbReference type="InterPro" id="IPR053144">
    <property type="entry name" value="Acetyltransferase_Butenolide"/>
</dbReference>
<dbReference type="PANTHER" id="PTHR43233:SF1">
    <property type="entry name" value="FAMILY N-ACETYLTRANSFERASE, PUTATIVE (AFU_ORTHOLOGUE AFUA_6G03350)-RELATED"/>
    <property type="match status" value="1"/>
</dbReference>
<name>A0A1H7UBZ8_9FLAO</name>
<dbReference type="Gene3D" id="3.40.630.30">
    <property type="match status" value="1"/>
</dbReference>
<dbReference type="Pfam" id="PF13508">
    <property type="entry name" value="Acetyltransf_7"/>
    <property type="match status" value="1"/>
</dbReference>
<dbReference type="InterPro" id="IPR016181">
    <property type="entry name" value="Acyl_CoA_acyltransferase"/>
</dbReference>
<dbReference type="PANTHER" id="PTHR43233">
    <property type="entry name" value="FAMILY N-ACETYLTRANSFERASE, PUTATIVE (AFU_ORTHOLOGUE AFUA_6G03350)-RELATED"/>
    <property type="match status" value="1"/>
</dbReference>
<dbReference type="GO" id="GO:0016747">
    <property type="term" value="F:acyltransferase activity, transferring groups other than amino-acyl groups"/>
    <property type="evidence" value="ECO:0007669"/>
    <property type="project" value="InterPro"/>
</dbReference>
<dbReference type="EMBL" id="FNZN01000007">
    <property type="protein sequence ID" value="SEL94274.1"/>
    <property type="molecule type" value="Genomic_DNA"/>
</dbReference>
<feature type="domain" description="N-acetyltransferase" evidence="1">
    <location>
        <begin position="1"/>
        <end position="140"/>
    </location>
</feature>
<dbReference type="SUPFAM" id="SSF55729">
    <property type="entry name" value="Acyl-CoA N-acyltransferases (Nat)"/>
    <property type="match status" value="1"/>
</dbReference>
<keyword evidence="3" id="KW-1185">Reference proteome</keyword>
<organism evidence="2 3">
    <name type="scientific">Maribacter orientalis</name>
    <dbReference type="NCBI Taxonomy" id="228957"/>
    <lineage>
        <taxon>Bacteria</taxon>
        <taxon>Pseudomonadati</taxon>
        <taxon>Bacteroidota</taxon>
        <taxon>Flavobacteriia</taxon>
        <taxon>Flavobacteriales</taxon>
        <taxon>Flavobacteriaceae</taxon>
        <taxon>Maribacter</taxon>
    </lineage>
</organism>
<dbReference type="Proteomes" id="UP000198990">
    <property type="component" value="Unassembled WGS sequence"/>
</dbReference>
<dbReference type="RefSeq" id="WP_091625683.1">
    <property type="nucleotide sequence ID" value="NZ_FNZN01000007.1"/>
</dbReference>
<accession>A0A1H7UBZ8</accession>
<dbReference type="PROSITE" id="PS51186">
    <property type="entry name" value="GNAT"/>
    <property type="match status" value="1"/>
</dbReference>
<evidence type="ECO:0000259" key="1">
    <source>
        <dbReference type="PROSITE" id="PS51186"/>
    </source>
</evidence>
<dbReference type="CDD" id="cd04301">
    <property type="entry name" value="NAT_SF"/>
    <property type="match status" value="1"/>
</dbReference>
<dbReference type="AlphaFoldDB" id="A0A1H7UBZ8"/>
<evidence type="ECO:0000313" key="2">
    <source>
        <dbReference type="EMBL" id="SEL94274.1"/>
    </source>
</evidence>
<sequence>MEQNYFISTDKNLLDSKAIQQFIANSYWGNGRSLEEVKTTIENSYCFGIYTLDKEQIGFARVVTDYIYFGYFMDVIILDKFQGQGFGKILVEHILADPKIKNLKTLALKTKDAHQLYERYGFKKIGDSLLWMSVDKQILA</sequence>
<dbReference type="InterPro" id="IPR000182">
    <property type="entry name" value="GNAT_dom"/>
</dbReference>
<evidence type="ECO:0000313" key="3">
    <source>
        <dbReference type="Proteomes" id="UP000198990"/>
    </source>
</evidence>